<feature type="transmembrane region" description="Helical" evidence="1">
    <location>
        <begin position="33"/>
        <end position="52"/>
    </location>
</feature>
<evidence type="ECO:0000313" key="2">
    <source>
        <dbReference type="EMBL" id="PIU99001.1"/>
    </source>
</evidence>
<keyword evidence="1" id="KW-0472">Membrane</keyword>
<name>A0A2M7B7B6_9BACT</name>
<protein>
    <submittedName>
        <fullName evidence="2">Glycosyltransferase family 2 protein</fullName>
    </submittedName>
</protein>
<comment type="caution">
    <text evidence="2">The sequence shown here is derived from an EMBL/GenBank/DDBJ whole genome shotgun (WGS) entry which is preliminary data.</text>
</comment>
<accession>A0A2M7B7B6</accession>
<keyword evidence="1" id="KW-1133">Transmembrane helix</keyword>
<keyword evidence="1" id="KW-0812">Transmembrane</keyword>
<sequence>KGLEDWINKHNNYSSREAADVLSGNYGRGKKKFYYWLPLFCRAFLYFIYRYFFRLGFLDGKEGLIFHFLQGFWYRFLVDAKLFEIKRVGIEKSIKV</sequence>
<proteinExistence type="predicted"/>
<dbReference type="Proteomes" id="UP000231704">
    <property type="component" value="Unassembled WGS sequence"/>
</dbReference>
<organism evidence="2 3">
    <name type="scientific">Candidatus Wolfebacteria bacterium CG03_land_8_20_14_0_80_39_317</name>
    <dbReference type="NCBI Taxonomy" id="1975068"/>
    <lineage>
        <taxon>Bacteria</taxon>
        <taxon>Candidatus Wolfeibacteriota</taxon>
    </lineage>
</organism>
<reference evidence="3" key="1">
    <citation type="submission" date="2017-09" db="EMBL/GenBank/DDBJ databases">
        <title>Depth-based differentiation of microbial function through sediment-hosted aquifers and enrichment of novel symbionts in the deep terrestrial subsurface.</title>
        <authorList>
            <person name="Probst A.J."/>
            <person name="Ladd B."/>
            <person name="Jarett J.K."/>
            <person name="Geller-Mcgrath D.E."/>
            <person name="Sieber C.M.K."/>
            <person name="Emerson J.B."/>
            <person name="Anantharaman K."/>
            <person name="Thomas B.C."/>
            <person name="Malmstrom R."/>
            <person name="Stieglmeier M."/>
            <person name="Klingl A."/>
            <person name="Woyke T."/>
            <person name="Ryan C.M."/>
            <person name="Banfield J.F."/>
        </authorList>
    </citation>
    <scope>NUCLEOTIDE SEQUENCE [LARGE SCALE GENOMIC DNA]</scope>
</reference>
<evidence type="ECO:0000256" key="1">
    <source>
        <dbReference type="SAM" id="Phobius"/>
    </source>
</evidence>
<dbReference type="GO" id="GO:0016740">
    <property type="term" value="F:transferase activity"/>
    <property type="evidence" value="ECO:0007669"/>
    <property type="project" value="UniProtKB-KW"/>
</dbReference>
<dbReference type="AlphaFoldDB" id="A0A2M7B7B6"/>
<keyword evidence="2" id="KW-0808">Transferase</keyword>
<evidence type="ECO:0000313" key="3">
    <source>
        <dbReference type="Proteomes" id="UP000231704"/>
    </source>
</evidence>
<feature type="non-terminal residue" evidence="2">
    <location>
        <position position="1"/>
    </location>
</feature>
<dbReference type="EMBL" id="PEVI01000002">
    <property type="protein sequence ID" value="PIU99001.1"/>
    <property type="molecule type" value="Genomic_DNA"/>
</dbReference>
<gene>
    <name evidence="2" type="ORF">COS60_00030</name>
</gene>